<proteinExistence type="predicted"/>
<protein>
    <submittedName>
        <fullName evidence="1">Uncharacterized protein</fullName>
    </submittedName>
</protein>
<accession>A0A1H9X2N3</accession>
<name>A0A1H9X2N3_9PSEU</name>
<organism evidence="1 2">
    <name type="scientific">Lentzea flaviverrucosa</name>
    <dbReference type="NCBI Taxonomy" id="200379"/>
    <lineage>
        <taxon>Bacteria</taxon>
        <taxon>Bacillati</taxon>
        <taxon>Actinomycetota</taxon>
        <taxon>Actinomycetes</taxon>
        <taxon>Pseudonocardiales</taxon>
        <taxon>Pseudonocardiaceae</taxon>
        <taxon>Lentzea</taxon>
    </lineage>
</organism>
<evidence type="ECO:0000313" key="2">
    <source>
        <dbReference type="Proteomes" id="UP000199028"/>
    </source>
</evidence>
<dbReference type="AlphaFoldDB" id="A0A1H9X2N3"/>
<dbReference type="EMBL" id="FOFT01000013">
    <property type="protein sequence ID" value="SES40364.1"/>
    <property type="molecule type" value="Genomic_DNA"/>
</dbReference>
<keyword evidence="2" id="KW-1185">Reference proteome</keyword>
<gene>
    <name evidence="1" type="ORF">SAMN05216195_113144</name>
</gene>
<reference evidence="2" key="1">
    <citation type="submission" date="2016-10" db="EMBL/GenBank/DDBJ databases">
        <authorList>
            <person name="Varghese N."/>
            <person name="Submissions S."/>
        </authorList>
    </citation>
    <scope>NUCLEOTIDE SEQUENCE [LARGE SCALE GENOMIC DNA]</scope>
    <source>
        <strain evidence="2">CGMCC 4.578</strain>
    </source>
</reference>
<sequence>MNRFLIWCKESWLRITGREITYGRHSHRPEAAT</sequence>
<evidence type="ECO:0000313" key="1">
    <source>
        <dbReference type="EMBL" id="SES40364.1"/>
    </source>
</evidence>
<dbReference type="Proteomes" id="UP000199028">
    <property type="component" value="Unassembled WGS sequence"/>
</dbReference>